<sequence>MLKLRRIALLWFLLIGSTLAAQAARRPRPLTTPETEARNEVFEPSLSGQVREARRITHFLADVLTLSREQLQAVESFTRAERWALALAATAGQAAQAQREYRLAVYHVLDTRQLSTYQALCQRLAGTAQALDGTELAIR</sequence>
<accession>A0ABT9AF26</accession>
<protein>
    <recommendedName>
        <fullName evidence="4">DUF4476 domain-containing protein</fullName>
    </recommendedName>
</protein>
<reference evidence="2" key="1">
    <citation type="submission" date="2023-07" db="EMBL/GenBank/DDBJ databases">
        <authorList>
            <person name="Kim M.K."/>
        </authorList>
    </citation>
    <scope>NUCLEOTIDE SEQUENCE</scope>
    <source>
        <strain evidence="2">M29</strain>
    </source>
</reference>
<gene>
    <name evidence="2" type="ORF">Q5H92_16505</name>
</gene>
<dbReference type="RefSeq" id="WP_305012651.1">
    <property type="nucleotide sequence ID" value="NZ_JAUQSX010000008.1"/>
</dbReference>
<proteinExistence type="predicted"/>
<evidence type="ECO:0000313" key="2">
    <source>
        <dbReference type="EMBL" id="MDO7847969.1"/>
    </source>
</evidence>
<feature type="signal peptide" evidence="1">
    <location>
        <begin position="1"/>
        <end position="23"/>
    </location>
</feature>
<keyword evidence="1" id="KW-0732">Signal</keyword>
<evidence type="ECO:0000313" key="3">
    <source>
        <dbReference type="Proteomes" id="UP001167796"/>
    </source>
</evidence>
<dbReference type="Proteomes" id="UP001167796">
    <property type="component" value="Unassembled WGS sequence"/>
</dbReference>
<keyword evidence="3" id="KW-1185">Reference proteome</keyword>
<name>A0ABT9AF26_9BACT</name>
<evidence type="ECO:0000256" key="1">
    <source>
        <dbReference type="SAM" id="SignalP"/>
    </source>
</evidence>
<organism evidence="2 3">
    <name type="scientific">Hymenobacter mellowenesis</name>
    <dbReference type="NCBI Taxonomy" id="3063995"/>
    <lineage>
        <taxon>Bacteria</taxon>
        <taxon>Pseudomonadati</taxon>
        <taxon>Bacteroidota</taxon>
        <taxon>Cytophagia</taxon>
        <taxon>Cytophagales</taxon>
        <taxon>Hymenobacteraceae</taxon>
        <taxon>Hymenobacter</taxon>
    </lineage>
</organism>
<dbReference type="EMBL" id="JAUQSX010000008">
    <property type="protein sequence ID" value="MDO7847969.1"/>
    <property type="molecule type" value="Genomic_DNA"/>
</dbReference>
<evidence type="ECO:0008006" key="4">
    <source>
        <dbReference type="Google" id="ProtNLM"/>
    </source>
</evidence>
<comment type="caution">
    <text evidence="2">The sequence shown here is derived from an EMBL/GenBank/DDBJ whole genome shotgun (WGS) entry which is preliminary data.</text>
</comment>
<feature type="chain" id="PRO_5045251720" description="DUF4476 domain-containing protein" evidence="1">
    <location>
        <begin position="24"/>
        <end position="139"/>
    </location>
</feature>